<feature type="region of interest" description="Disordered" evidence="1">
    <location>
        <begin position="52"/>
        <end position="109"/>
    </location>
</feature>
<dbReference type="EMBL" id="JAVHJM010000002">
    <property type="protein sequence ID" value="KAK6518274.1"/>
    <property type="molecule type" value="Genomic_DNA"/>
</dbReference>
<dbReference type="AlphaFoldDB" id="A0AAN8NJ90"/>
<evidence type="ECO:0000313" key="3">
    <source>
        <dbReference type="EMBL" id="KAK6518274.1"/>
    </source>
</evidence>
<keyword evidence="2" id="KW-1133">Transmembrane helix</keyword>
<proteinExistence type="predicted"/>
<gene>
    <name evidence="3" type="ORF">TWF506_005434</name>
</gene>
<keyword evidence="2" id="KW-0812">Transmembrane</keyword>
<keyword evidence="4" id="KW-1185">Reference proteome</keyword>
<name>A0AAN8NJ90_9PEZI</name>
<reference evidence="3 4" key="1">
    <citation type="submission" date="2019-10" db="EMBL/GenBank/DDBJ databases">
        <authorList>
            <person name="Palmer J.M."/>
        </authorList>
    </citation>
    <scope>NUCLEOTIDE SEQUENCE [LARGE SCALE GENOMIC DNA]</scope>
    <source>
        <strain evidence="3 4">TWF506</strain>
    </source>
</reference>
<feature type="compositionally biased region" description="Acidic residues" evidence="1">
    <location>
        <begin position="88"/>
        <end position="97"/>
    </location>
</feature>
<keyword evidence="2" id="KW-0472">Membrane</keyword>
<protein>
    <submittedName>
        <fullName evidence="3">Uncharacterized protein</fullName>
    </submittedName>
</protein>
<feature type="transmembrane region" description="Helical" evidence="2">
    <location>
        <begin position="194"/>
        <end position="214"/>
    </location>
</feature>
<feature type="compositionally biased region" description="Low complexity" evidence="1">
    <location>
        <begin position="61"/>
        <end position="71"/>
    </location>
</feature>
<accession>A0AAN8NJ90</accession>
<evidence type="ECO:0000313" key="4">
    <source>
        <dbReference type="Proteomes" id="UP001307849"/>
    </source>
</evidence>
<comment type="caution">
    <text evidence="3">The sequence shown here is derived from an EMBL/GenBank/DDBJ whole genome shotgun (WGS) entry which is preliminary data.</text>
</comment>
<organism evidence="3 4">
    <name type="scientific">Arthrobotrys conoides</name>
    <dbReference type="NCBI Taxonomy" id="74498"/>
    <lineage>
        <taxon>Eukaryota</taxon>
        <taxon>Fungi</taxon>
        <taxon>Dikarya</taxon>
        <taxon>Ascomycota</taxon>
        <taxon>Pezizomycotina</taxon>
        <taxon>Orbiliomycetes</taxon>
        <taxon>Orbiliales</taxon>
        <taxon>Orbiliaceae</taxon>
        <taxon>Arthrobotrys</taxon>
    </lineage>
</organism>
<evidence type="ECO:0000256" key="2">
    <source>
        <dbReference type="SAM" id="Phobius"/>
    </source>
</evidence>
<dbReference type="Proteomes" id="UP001307849">
    <property type="component" value="Unassembled WGS sequence"/>
</dbReference>
<evidence type="ECO:0000256" key="1">
    <source>
        <dbReference type="SAM" id="MobiDB-lite"/>
    </source>
</evidence>
<sequence length="241" mass="26415">MTENQKQRRLVARHLLQGNIIQYDTFGTERTANRWPAHPLDQTGFGFEANEAKPMGKDAHTTSSATTTGATNRPTLQRDVSFCSTCSETEDSTEEEGLSPRNAPNLALLSQNSWSPITVEDGLNEEPEGNNAYGATLAEDDTMSDCSCCACAGCHHDVLPDTPRRQRPIAIARDAEATGGEVIRMDDEGHRGDMMSAFMIYVSLSLLFLILRAIPGFFSTFFGWEAWTGTDEIGVEDGLTE</sequence>